<reference evidence="3" key="1">
    <citation type="journal article" date="2019" name="Int. J. Syst. Evol. Microbiol.">
        <title>The Global Catalogue of Microorganisms (GCM) 10K type strain sequencing project: providing services to taxonomists for standard genome sequencing and annotation.</title>
        <authorList>
            <consortium name="The Broad Institute Genomics Platform"/>
            <consortium name="The Broad Institute Genome Sequencing Center for Infectious Disease"/>
            <person name="Wu L."/>
            <person name="Ma J."/>
        </authorList>
    </citation>
    <scope>NUCLEOTIDE SEQUENCE [LARGE SCALE GENOMIC DNA]</scope>
    <source>
        <strain evidence="3">JCM 15933</strain>
    </source>
</reference>
<accession>A0ABP4MFT6</accession>
<evidence type="ECO:0000256" key="1">
    <source>
        <dbReference type="SAM" id="Phobius"/>
    </source>
</evidence>
<evidence type="ECO:0000313" key="3">
    <source>
        <dbReference type="Proteomes" id="UP001501470"/>
    </source>
</evidence>
<keyword evidence="1" id="KW-0812">Transmembrane</keyword>
<name>A0ABP4MFT6_9ACTN</name>
<feature type="transmembrane region" description="Helical" evidence="1">
    <location>
        <begin position="29"/>
        <end position="49"/>
    </location>
</feature>
<gene>
    <name evidence="2" type="ORF">GCM10009827_074060</name>
</gene>
<feature type="transmembrane region" description="Helical" evidence="1">
    <location>
        <begin position="94"/>
        <end position="114"/>
    </location>
</feature>
<comment type="caution">
    <text evidence="2">The sequence shown here is derived from an EMBL/GenBank/DDBJ whole genome shotgun (WGS) entry which is preliminary data.</text>
</comment>
<keyword evidence="3" id="KW-1185">Reference proteome</keyword>
<dbReference type="EMBL" id="BAAAQD010000017">
    <property type="protein sequence ID" value="GAA1543562.1"/>
    <property type="molecule type" value="Genomic_DNA"/>
</dbReference>
<keyword evidence="1" id="KW-0472">Membrane</keyword>
<sequence>MRCGVALAATIGIALPTAGMTILRGDAPWFFVGMVAASAGPAWLYAWLVRTPVMSVLVGVAYVLIDVLLPIPGYREAFVTGAGAGGWLFWYDGLLGVPLAWLSFLGGWGIDALIRYSTPPRPDVPRRG</sequence>
<protein>
    <recommendedName>
        <fullName evidence="4">Integral membrane protein</fullName>
    </recommendedName>
</protein>
<evidence type="ECO:0000313" key="2">
    <source>
        <dbReference type="EMBL" id="GAA1543562.1"/>
    </source>
</evidence>
<feature type="transmembrane region" description="Helical" evidence="1">
    <location>
        <begin position="56"/>
        <end position="74"/>
    </location>
</feature>
<keyword evidence="1" id="KW-1133">Transmembrane helix</keyword>
<organism evidence="2 3">
    <name type="scientific">Dactylosporangium maewongense</name>
    <dbReference type="NCBI Taxonomy" id="634393"/>
    <lineage>
        <taxon>Bacteria</taxon>
        <taxon>Bacillati</taxon>
        <taxon>Actinomycetota</taxon>
        <taxon>Actinomycetes</taxon>
        <taxon>Micromonosporales</taxon>
        <taxon>Micromonosporaceae</taxon>
        <taxon>Dactylosporangium</taxon>
    </lineage>
</organism>
<evidence type="ECO:0008006" key="4">
    <source>
        <dbReference type="Google" id="ProtNLM"/>
    </source>
</evidence>
<proteinExistence type="predicted"/>
<dbReference type="Proteomes" id="UP001501470">
    <property type="component" value="Unassembled WGS sequence"/>
</dbReference>